<dbReference type="RefSeq" id="YP_003795259.2">
    <property type="nucleotide sequence ID" value="NC_014340.2"/>
</dbReference>
<keyword evidence="1" id="KW-0812">Transmembrane</keyword>
<evidence type="ECO:0000313" key="2">
    <source>
        <dbReference type="EMBL" id="ADJ66501.2"/>
    </source>
</evidence>
<keyword evidence="2" id="KW-0934">Plastid</keyword>
<gene>
    <name evidence="2" type="primary">orf230</name>
</gene>
<name>D9IXH3_9ALVE</name>
<dbReference type="EMBL" id="HM222967">
    <property type="protein sequence ID" value="ADJ66501.2"/>
    <property type="molecule type" value="Genomic_DNA"/>
</dbReference>
<geneLocation type="chloroplast" evidence="2"/>
<reference evidence="2" key="1">
    <citation type="journal article" date="2010" name="Proc. Natl. Acad. Sci. U.S.A.">
        <title>A common red algal origin of the apicomplexan, dinoflagellate, and heterokont plastids.</title>
        <authorList>
            <person name="Janouskovec J."/>
            <person name="Horak A."/>
            <person name="Obornik M."/>
            <person name="Lukes J."/>
            <person name="Keeling P.J."/>
        </authorList>
    </citation>
    <scope>NUCLEOTIDE SEQUENCE</scope>
    <source>
        <strain evidence="2">CCMP2878</strain>
    </source>
</reference>
<dbReference type="GeneID" id="9480885"/>
<keyword evidence="1" id="KW-0472">Membrane</keyword>
<proteinExistence type="predicted"/>
<keyword evidence="1" id="KW-1133">Transmembrane helix</keyword>
<organism evidence="2">
    <name type="scientific">Chromera velia</name>
    <dbReference type="NCBI Taxonomy" id="505693"/>
    <lineage>
        <taxon>Eukaryota</taxon>
        <taxon>Sar</taxon>
        <taxon>Alveolata</taxon>
        <taxon>Colpodellida</taxon>
        <taxon>Chromeraceae</taxon>
        <taxon>Chromera</taxon>
    </lineage>
</organism>
<keyword evidence="2" id="KW-0150">Chloroplast</keyword>
<dbReference type="AlphaFoldDB" id="D9IXH3"/>
<protein>
    <submittedName>
        <fullName evidence="2">Uncharacterized protein</fullName>
    </submittedName>
</protein>
<feature type="transmembrane region" description="Helical" evidence="1">
    <location>
        <begin position="107"/>
        <end position="128"/>
    </location>
</feature>
<accession>D9IXH3</accession>
<reference evidence="2" key="2">
    <citation type="submission" date="2013-03" db="EMBL/GenBank/DDBJ databases">
        <title>Split photosystem protein, linear topology, and growth of structural complexity in the recombination-driven plastid genome of Chromera velia.</title>
        <authorList>
            <person name="Janouskovec J."/>
            <person name="Sobotka R."/>
            <person name="Lai D.-H."/>
            <person name="Flegontov P."/>
            <person name="Konik P."/>
            <person name="Komenda J."/>
            <person name="Ali S."/>
            <person name="Prasil O."/>
            <person name="Pain A."/>
            <person name="Obornik M."/>
            <person name="Lukes J."/>
            <person name="Keeling P.J."/>
        </authorList>
    </citation>
    <scope>NUCLEOTIDE SEQUENCE</scope>
    <source>
        <strain evidence="2">CCMP2878</strain>
    </source>
</reference>
<sequence>MIITTIIIAPKSVPLSSVGKNWESWKSDNGIRFRLERKVVEMLLITFSRYTRRRLNKHAPNILFSRRTPISLQQARQQSGMKNLAQQERVAVSLPQKPATRTGSSEILGLVALFMVVSVFIAILYVRFSAGPKVGFAKNSKVVGYVDLPEWWHRKRKFLGEIIGRFVAAMANWARDCWKMYRRYIKYGWYPPPSPRLDEILYQFGVELWEFCRQVYQDYLRSKTEGRPPV</sequence>
<evidence type="ECO:0000256" key="1">
    <source>
        <dbReference type="SAM" id="Phobius"/>
    </source>
</evidence>